<protein>
    <recommendedName>
        <fullName evidence="1">PRC-barrel domain-containing protein</fullName>
    </recommendedName>
</protein>
<proteinExistence type="predicted"/>
<accession>A0A512BWX8</accession>
<dbReference type="InterPro" id="IPR027275">
    <property type="entry name" value="PRC-brl_dom"/>
</dbReference>
<evidence type="ECO:0000259" key="1">
    <source>
        <dbReference type="Pfam" id="PF05239"/>
    </source>
</evidence>
<dbReference type="Gene3D" id="2.30.30.240">
    <property type="entry name" value="PRC-barrel domain"/>
    <property type="match status" value="1"/>
</dbReference>
<dbReference type="EMBL" id="BJYU01000065">
    <property type="protein sequence ID" value="GEO16463.1"/>
    <property type="molecule type" value="Genomic_DNA"/>
</dbReference>
<gene>
    <name evidence="2" type="ORF">MAE02_41590</name>
</gene>
<dbReference type="Proteomes" id="UP000321085">
    <property type="component" value="Unassembled WGS sequence"/>
</dbReference>
<evidence type="ECO:0000313" key="3">
    <source>
        <dbReference type="Proteomes" id="UP000321085"/>
    </source>
</evidence>
<evidence type="ECO:0000313" key="2">
    <source>
        <dbReference type="EMBL" id="GEO16463.1"/>
    </source>
</evidence>
<organism evidence="2 3">
    <name type="scientific">Microvirga aerophila</name>
    <dbReference type="NCBI Taxonomy" id="670291"/>
    <lineage>
        <taxon>Bacteria</taxon>
        <taxon>Pseudomonadati</taxon>
        <taxon>Pseudomonadota</taxon>
        <taxon>Alphaproteobacteria</taxon>
        <taxon>Hyphomicrobiales</taxon>
        <taxon>Methylobacteriaceae</taxon>
        <taxon>Microvirga</taxon>
    </lineage>
</organism>
<name>A0A512BWX8_9HYPH</name>
<dbReference type="Pfam" id="PF05239">
    <property type="entry name" value="PRC"/>
    <property type="match status" value="1"/>
</dbReference>
<sequence length="106" mass="11887">MNQANLSNIPVEDEEIRGTAILNPLGRQIGVIQRLYREAASGRIVFADAAVGGFLGFGTRCYVLPWENLVFDPALQGYRVSQAEMDQIARIDKPYVSPKRLLHGRW</sequence>
<reference evidence="2 3" key="1">
    <citation type="submission" date="2019-07" db="EMBL/GenBank/DDBJ databases">
        <title>Whole genome shotgun sequence of Microvirga aerophila NBRC 106136.</title>
        <authorList>
            <person name="Hosoyama A."/>
            <person name="Uohara A."/>
            <person name="Ohji S."/>
            <person name="Ichikawa N."/>
        </authorList>
    </citation>
    <scope>NUCLEOTIDE SEQUENCE [LARGE SCALE GENOMIC DNA]</scope>
    <source>
        <strain evidence="2 3">NBRC 106136</strain>
    </source>
</reference>
<feature type="domain" description="PRC-barrel" evidence="1">
    <location>
        <begin position="13"/>
        <end position="67"/>
    </location>
</feature>
<dbReference type="SUPFAM" id="SSF50346">
    <property type="entry name" value="PRC-barrel domain"/>
    <property type="match status" value="1"/>
</dbReference>
<keyword evidence="3" id="KW-1185">Reference proteome</keyword>
<dbReference type="RefSeq" id="WP_147021989.1">
    <property type="nucleotide sequence ID" value="NZ_BJYU01000065.1"/>
</dbReference>
<dbReference type="InterPro" id="IPR011033">
    <property type="entry name" value="PRC_barrel-like_sf"/>
</dbReference>
<comment type="caution">
    <text evidence="2">The sequence shown here is derived from an EMBL/GenBank/DDBJ whole genome shotgun (WGS) entry which is preliminary data.</text>
</comment>
<dbReference type="AlphaFoldDB" id="A0A512BWX8"/>